<keyword evidence="1" id="KW-0812">Transmembrane</keyword>
<comment type="caution">
    <text evidence="3">The sequence shown here is derived from an EMBL/GenBank/DDBJ whole genome shotgun (WGS) entry which is preliminary data.</text>
</comment>
<proteinExistence type="predicted"/>
<name>A0AA41Z7K4_9SPHN</name>
<evidence type="ECO:0000259" key="2">
    <source>
        <dbReference type="Pfam" id="PF09835"/>
    </source>
</evidence>
<dbReference type="EMBL" id="JANFAV010000003">
    <property type="protein sequence ID" value="MCW6534314.1"/>
    <property type="molecule type" value="Genomic_DNA"/>
</dbReference>
<keyword evidence="1" id="KW-1133">Transmembrane helix</keyword>
<dbReference type="InterPro" id="IPR018639">
    <property type="entry name" value="DUF2062"/>
</dbReference>
<dbReference type="AlphaFoldDB" id="A0AA41Z7K4"/>
<feature type="domain" description="DUF2062" evidence="2">
    <location>
        <begin position="32"/>
        <end position="178"/>
    </location>
</feature>
<keyword evidence="4" id="KW-1185">Reference proteome</keyword>
<feature type="transmembrane region" description="Helical" evidence="1">
    <location>
        <begin position="56"/>
        <end position="79"/>
    </location>
</feature>
<organism evidence="3 4">
    <name type="scientific">Sphingomonas lycopersici</name>
    <dbReference type="NCBI Taxonomy" id="2951807"/>
    <lineage>
        <taxon>Bacteria</taxon>
        <taxon>Pseudomonadati</taxon>
        <taxon>Pseudomonadota</taxon>
        <taxon>Alphaproteobacteria</taxon>
        <taxon>Sphingomonadales</taxon>
        <taxon>Sphingomonadaceae</taxon>
        <taxon>Sphingomonas</taxon>
    </lineage>
</organism>
<sequence length="186" mass="20643">MASAAPGLWQRFAGWCARNLPTRESMENSRLLRPVAHRVLAPHLWRFTRRSVPRGVALGMVTGILFPVAQIPFSAMLALPLRANIPAAALTTFITNPFTTPPLWVAAYWIGKWALRIDAALPGDPVREAANAGWAQWLLSDAAPATAVGLLIVTGAFAIGGYFLSMFGWRLWIARKWRNRRTRNQD</sequence>
<dbReference type="Pfam" id="PF09835">
    <property type="entry name" value="DUF2062"/>
    <property type="match status" value="1"/>
</dbReference>
<dbReference type="PANTHER" id="PTHR40547">
    <property type="entry name" value="SLL0298 PROTEIN"/>
    <property type="match status" value="1"/>
</dbReference>
<dbReference type="RefSeq" id="WP_265268248.1">
    <property type="nucleotide sequence ID" value="NZ_JANFAV010000003.1"/>
</dbReference>
<keyword evidence="1" id="KW-0472">Membrane</keyword>
<evidence type="ECO:0000313" key="3">
    <source>
        <dbReference type="EMBL" id="MCW6534314.1"/>
    </source>
</evidence>
<reference evidence="3" key="1">
    <citation type="submission" date="2022-06" db="EMBL/GenBank/DDBJ databases">
        <title>Sphingomonas sp. nov. isolated from rhizosphere soil of tomato.</title>
        <authorList>
            <person name="Dong H."/>
            <person name="Gao R."/>
        </authorList>
    </citation>
    <scope>NUCLEOTIDE SEQUENCE</scope>
    <source>
        <strain evidence="3">MMSM24</strain>
    </source>
</reference>
<dbReference type="PANTHER" id="PTHR40547:SF1">
    <property type="entry name" value="SLL0298 PROTEIN"/>
    <property type="match status" value="1"/>
</dbReference>
<dbReference type="Proteomes" id="UP001165565">
    <property type="component" value="Unassembled WGS sequence"/>
</dbReference>
<accession>A0AA41Z7K4</accession>
<feature type="transmembrane region" description="Helical" evidence="1">
    <location>
        <begin position="147"/>
        <end position="173"/>
    </location>
</feature>
<protein>
    <submittedName>
        <fullName evidence="3">DUF2062 domain-containing protein</fullName>
    </submittedName>
</protein>
<gene>
    <name evidence="3" type="ORF">NEE01_05880</name>
</gene>
<evidence type="ECO:0000256" key="1">
    <source>
        <dbReference type="SAM" id="Phobius"/>
    </source>
</evidence>
<evidence type="ECO:0000313" key="4">
    <source>
        <dbReference type="Proteomes" id="UP001165565"/>
    </source>
</evidence>